<reference evidence="17" key="1">
    <citation type="journal article" date="2015" name="J. Eukaryot. Microbiol.">
        <title>Chloroplast Genome Evolution in the Euglenaceae.</title>
        <authorList>
            <person name="Bennett M.S."/>
            <person name="Triemer R.E."/>
        </authorList>
    </citation>
    <scope>NUCLEOTIDE SEQUENCE</scope>
    <source>
        <strain evidence="17">SAG 1224-17d</strain>
    </source>
</reference>
<evidence type="ECO:0000256" key="10">
    <source>
        <dbReference type="ARBA" id="ARBA00023196"/>
    </source>
</evidence>
<evidence type="ECO:0000256" key="11">
    <source>
        <dbReference type="ARBA" id="ARBA00023310"/>
    </source>
</evidence>
<evidence type="ECO:0000256" key="4">
    <source>
        <dbReference type="ARBA" id="ARBA00022781"/>
    </source>
</evidence>
<dbReference type="InterPro" id="IPR027417">
    <property type="entry name" value="P-loop_NTPase"/>
</dbReference>
<dbReference type="InterPro" id="IPR004100">
    <property type="entry name" value="ATPase_F1/V1/A1_a/bsu_N"/>
</dbReference>
<geneLocation type="chloroplast" evidence="17"/>
<dbReference type="Pfam" id="PF22919">
    <property type="entry name" value="ATP-synt_VA_C"/>
    <property type="match status" value="1"/>
</dbReference>
<dbReference type="InterPro" id="IPR000194">
    <property type="entry name" value="ATPase_F1/V1/A1_a/bsu_nucl-bd"/>
</dbReference>
<dbReference type="PANTHER" id="PTHR15184:SF71">
    <property type="entry name" value="ATP SYNTHASE SUBUNIT BETA, MITOCHONDRIAL"/>
    <property type="match status" value="1"/>
</dbReference>
<dbReference type="CDD" id="cd18115">
    <property type="entry name" value="ATP-synt_F1_beta_N"/>
    <property type="match status" value="1"/>
</dbReference>
<dbReference type="PANTHER" id="PTHR15184">
    <property type="entry name" value="ATP SYNTHASE"/>
    <property type="match status" value="1"/>
</dbReference>
<dbReference type="Gene3D" id="2.40.10.170">
    <property type="match status" value="1"/>
</dbReference>
<evidence type="ECO:0000256" key="6">
    <source>
        <dbReference type="ARBA" id="ARBA00022967"/>
    </source>
</evidence>
<dbReference type="GO" id="GO:0042776">
    <property type="term" value="P:proton motive force-driven mitochondrial ATP synthesis"/>
    <property type="evidence" value="ECO:0007669"/>
    <property type="project" value="TreeGrafter"/>
</dbReference>
<keyword evidence="10 14" id="KW-0139">CF(1)</keyword>
<dbReference type="InterPro" id="IPR003593">
    <property type="entry name" value="AAA+_ATPase"/>
</dbReference>
<keyword evidence="9 14" id="KW-0472">Membrane</keyword>
<name>A0A0G3VHA2_EUGVI</name>
<keyword evidence="6 14" id="KW-1278">Translocase</keyword>
<evidence type="ECO:0000256" key="15">
    <source>
        <dbReference type="RuleBase" id="RU003553"/>
    </source>
</evidence>
<dbReference type="InterPro" id="IPR055190">
    <property type="entry name" value="ATP-synt_VA_C"/>
</dbReference>
<dbReference type="GO" id="GO:0046933">
    <property type="term" value="F:proton-transporting ATP synthase activity, rotational mechanism"/>
    <property type="evidence" value="ECO:0007669"/>
    <property type="project" value="UniProtKB-UniRule"/>
</dbReference>
<dbReference type="SMART" id="SM00382">
    <property type="entry name" value="AAA"/>
    <property type="match status" value="1"/>
</dbReference>
<proteinExistence type="inferred from homology"/>
<dbReference type="NCBIfam" id="TIGR01039">
    <property type="entry name" value="atpD"/>
    <property type="match status" value="1"/>
</dbReference>
<keyword evidence="4 14" id="KW-0375">Hydrogen ion transport</keyword>
<evidence type="ECO:0000256" key="5">
    <source>
        <dbReference type="ARBA" id="ARBA00022840"/>
    </source>
</evidence>
<evidence type="ECO:0000256" key="8">
    <source>
        <dbReference type="ARBA" id="ARBA00023078"/>
    </source>
</evidence>
<dbReference type="GO" id="GO:0009535">
    <property type="term" value="C:chloroplast thylakoid membrane"/>
    <property type="evidence" value="ECO:0007669"/>
    <property type="project" value="UniProtKB-SubCell"/>
</dbReference>
<evidence type="ECO:0000256" key="3">
    <source>
        <dbReference type="ARBA" id="ARBA00022741"/>
    </source>
</evidence>
<evidence type="ECO:0000313" key="17">
    <source>
        <dbReference type="EMBL" id="AKL79019.1"/>
    </source>
</evidence>
<dbReference type="HAMAP" id="MF_01347">
    <property type="entry name" value="ATP_synth_beta_bact"/>
    <property type="match status" value="1"/>
</dbReference>
<evidence type="ECO:0000256" key="1">
    <source>
        <dbReference type="ARBA" id="ARBA00008936"/>
    </source>
</evidence>
<dbReference type="InterPro" id="IPR024034">
    <property type="entry name" value="ATPase_F1/V1_b/a_C"/>
</dbReference>
<dbReference type="FunFam" id="2.40.10.170:FF:000002">
    <property type="entry name" value="ATP synthase subunit beta, chloroplastic"/>
    <property type="match status" value="1"/>
</dbReference>
<dbReference type="Pfam" id="PF00006">
    <property type="entry name" value="ATP-synt_ab"/>
    <property type="match status" value="1"/>
</dbReference>
<dbReference type="FunFam" id="3.40.50.300:FF:000026">
    <property type="entry name" value="ATP synthase subunit beta"/>
    <property type="match status" value="1"/>
</dbReference>
<organism evidence="17">
    <name type="scientific">Euglena viridis</name>
    <name type="common">Cercaria viridis</name>
    <dbReference type="NCBI Taxonomy" id="3040"/>
    <lineage>
        <taxon>Eukaryota</taxon>
        <taxon>Discoba</taxon>
        <taxon>Euglenozoa</taxon>
        <taxon>Euglenida</taxon>
        <taxon>Spirocuta</taxon>
        <taxon>Euglenophyceae</taxon>
        <taxon>Euglenales</taxon>
        <taxon>Euglenaceae</taxon>
        <taxon>Euglena</taxon>
    </lineage>
</organism>
<dbReference type="SUPFAM" id="SSF50615">
    <property type="entry name" value="N-terminal domain of alpha and beta subunits of F1 ATP synthase"/>
    <property type="match status" value="1"/>
</dbReference>
<evidence type="ECO:0000256" key="9">
    <source>
        <dbReference type="ARBA" id="ARBA00023136"/>
    </source>
</evidence>
<dbReference type="FunFam" id="3.40.50.12240:FF:000006">
    <property type="entry name" value="ATP synthase subunit beta"/>
    <property type="match status" value="1"/>
</dbReference>
<keyword evidence="3 14" id="KW-0547">Nucleotide-binding</keyword>
<comment type="function">
    <text evidence="12 14">Produces ATP from ADP in the presence of a proton gradient across the membrane. The catalytic sites are hosted primarily by the beta subunits.</text>
</comment>
<dbReference type="GO" id="GO:0005739">
    <property type="term" value="C:mitochondrion"/>
    <property type="evidence" value="ECO:0007669"/>
    <property type="project" value="GOC"/>
</dbReference>
<keyword evidence="2 14" id="KW-0813">Transport</keyword>
<dbReference type="GO" id="GO:0045259">
    <property type="term" value="C:proton-transporting ATP synthase complex"/>
    <property type="evidence" value="ECO:0007669"/>
    <property type="project" value="UniProtKB-KW"/>
</dbReference>
<dbReference type="SUPFAM" id="SSF52540">
    <property type="entry name" value="P-loop containing nucleoside triphosphate hydrolases"/>
    <property type="match status" value="1"/>
</dbReference>
<dbReference type="Gene3D" id="3.40.50.300">
    <property type="entry name" value="P-loop containing nucleotide triphosphate hydrolases"/>
    <property type="match status" value="1"/>
</dbReference>
<dbReference type="EMBL" id="KP686075">
    <property type="protein sequence ID" value="AKL79019.1"/>
    <property type="molecule type" value="Genomic_DNA"/>
</dbReference>
<dbReference type="GO" id="GO:0005524">
    <property type="term" value="F:ATP binding"/>
    <property type="evidence" value="ECO:0007669"/>
    <property type="project" value="UniProtKB-UniRule"/>
</dbReference>
<sequence>MKSTVNLNAGTVLQIIGPVMDISFPSGKMPSIYNSLIIEGKTETGEKMKVVCEVQQLLGDNVVRAISMSATDGLQRGIKVVDTGAALRVPVGSTTLGRIFNVLGEPVDQMGEVDYSKTLPIHRLAPSFIDLDTQLSIFETGIKVVDLLAPYRRGGKIGLFGGAGVGKTVLIMELINNIAKAHGGVSVFGGVGERTREGNDLYQEMKESGVINSSNLKESKVALVYGQMNEPPGARMRVGLTALTMAEYFRDVNNQDVLLFIDNIFRFVQAGSEVSALLGRMPSAVGYQPTLATEMGGLQERITSTKDGSITSIQAVYVPADDLTDPAPATTFAHLDATTVLSRNLASKGIYPAVDPLDSTSTMLQPWIVGDDHYNTAQAVKKTLQRYKELQDIIAILGLDELSEEDRLVVSRARKVERFLSQPFFVAEVFTGSPGKYVSLAETIEGFKMILSGELDDLPEQAFYLVGTLEEAVAKGSTLA</sequence>
<comment type="similarity">
    <text evidence="1 14">Belongs to the ATPase alpha/beta chains family.</text>
</comment>
<comment type="subcellular location">
    <subcellularLocation>
        <location evidence="13">Plastid thylakoid membrane</location>
        <topology evidence="13">Peripheral membrane protein</topology>
    </subcellularLocation>
    <subcellularLocation>
        <location evidence="14">Plastid</location>
        <location evidence="14">Chloroplast thylakoid membrane</location>
        <topology evidence="14">Peripheral membrane protein</topology>
    </subcellularLocation>
</comment>
<feature type="domain" description="AAA+ ATPase" evidence="16">
    <location>
        <begin position="153"/>
        <end position="345"/>
    </location>
</feature>
<comment type="subunit">
    <text evidence="14 15">F-type ATPases have 2 components, CF(1) - the catalytic core - and CF(0) - the membrane proton channel. CF(1) has five subunits: alpha(3), beta(3), gamma(1), delta(1), epsilon(1). CF(0) has four main subunits: a(1), b(1), b'(1) and c(9-12).</text>
</comment>
<comment type="catalytic activity">
    <reaction evidence="14 15">
        <text>ATP + H2O + 4 H(+)(in) = ADP + phosphate + 5 H(+)(out)</text>
        <dbReference type="Rhea" id="RHEA:57720"/>
        <dbReference type="ChEBI" id="CHEBI:15377"/>
        <dbReference type="ChEBI" id="CHEBI:15378"/>
        <dbReference type="ChEBI" id="CHEBI:30616"/>
        <dbReference type="ChEBI" id="CHEBI:43474"/>
        <dbReference type="ChEBI" id="CHEBI:456216"/>
        <dbReference type="EC" id="7.1.2.2"/>
    </reaction>
</comment>
<dbReference type="InterPro" id="IPR005722">
    <property type="entry name" value="ATP_synth_F1_bsu"/>
</dbReference>
<dbReference type="AlphaFoldDB" id="A0A0G3VHA2"/>
<keyword evidence="7 14" id="KW-0406">Ion transport</keyword>
<dbReference type="SUPFAM" id="SSF47917">
    <property type="entry name" value="C-terminal domain of alpha and beta subunits of F1 ATP synthase"/>
    <property type="match status" value="1"/>
</dbReference>
<keyword evidence="11 14" id="KW-0066">ATP synthesis</keyword>
<evidence type="ECO:0000256" key="13">
    <source>
        <dbReference type="ARBA" id="ARBA00060414"/>
    </source>
</evidence>
<dbReference type="Gene3D" id="1.10.1140.10">
    <property type="entry name" value="Bovine Mitochondrial F1-atpase, Atp Synthase Beta Chain, Chain D, domain 3"/>
    <property type="match status" value="1"/>
</dbReference>
<evidence type="ECO:0000259" key="16">
    <source>
        <dbReference type="SMART" id="SM00382"/>
    </source>
</evidence>
<dbReference type="Pfam" id="PF02874">
    <property type="entry name" value="ATP-synt_ab_N"/>
    <property type="match status" value="1"/>
</dbReference>
<accession>A0A0G3VHA2</accession>
<keyword evidence="17" id="KW-0934">Plastid</keyword>
<evidence type="ECO:0000256" key="2">
    <source>
        <dbReference type="ARBA" id="ARBA00022448"/>
    </source>
</evidence>
<keyword evidence="5 14" id="KW-0067">ATP-binding</keyword>
<dbReference type="CDD" id="cd01133">
    <property type="entry name" value="F1-ATPase_beta_CD"/>
    <property type="match status" value="1"/>
</dbReference>
<dbReference type="PROSITE" id="PS00152">
    <property type="entry name" value="ATPASE_ALPHA_BETA"/>
    <property type="match status" value="1"/>
</dbReference>
<keyword evidence="17" id="KW-0150">Chloroplast</keyword>
<protein>
    <recommendedName>
        <fullName evidence="14">ATP synthase subunit beta, chloroplastic</fullName>
        <ecNumber evidence="14">7.1.2.2</ecNumber>
    </recommendedName>
    <alternativeName>
        <fullName evidence="14">ATP synthase F1 sector subunit beta</fullName>
    </alternativeName>
    <alternativeName>
        <fullName evidence="14">F-ATPase subunit beta</fullName>
    </alternativeName>
</protein>
<dbReference type="InterPro" id="IPR036121">
    <property type="entry name" value="ATPase_F1/V1/A1_a/bsu_N_sf"/>
</dbReference>
<keyword evidence="8 14" id="KW-0793">Thylakoid</keyword>
<dbReference type="CDD" id="cd18110">
    <property type="entry name" value="ATP-synt_F1_beta_C"/>
    <property type="match status" value="1"/>
</dbReference>
<gene>
    <name evidence="14 17" type="primary">atpB</name>
</gene>
<evidence type="ECO:0000256" key="14">
    <source>
        <dbReference type="HAMAP-Rule" id="MF_01347"/>
    </source>
</evidence>
<evidence type="ECO:0000256" key="12">
    <source>
        <dbReference type="ARBA" id="ARBA00037290"/>
    </source>
</evidence>
<feature type="binding site" evidence="14">
    <location>
        <begin position="161"/>
        <end position="168"/>
    </location>
    <ligand>
        <name>ATP</name>
        <dbReference type="ChEBI" id="CHEBI:30616"/>
    </ligand>
</feature>
<evidence type="ECO:0000256" key="7">
    <source>
        <dbReference type="ARBA" id="ARBA00023065"/>
    </source>
</evidence>
<dbReference type="EC" id="7.1.2.2" evidence="14"/>
<dbReference type="InterPro" id="IPR050053">
    <property type="entry name" value="ATPase_alpha/beta_chains"/>
</dbReference>
<dbReference type="InterPro" id="IPR020003">
    <property type="entry name" value="ATPase_a/bsu_AS"/>
</dbReference>
<dbReference type="FunFam" id="1.10.1140.10:FF:000001">
    <property type="entry name" value="ATP synthase subunit beta"/>
    <property type="match status" value="1"/>
</dbReference>